<proteinExistence type="predicted"/>
<keyword evidence="2" id="KW-1185">Reference proteome</keyword>
<evidence type="ECO:0000313" key="1">
    <source>
        <dbReference type="EMBL" id="WVZ85432.1"/>
    </source>
</evidence>
<protein>
    <submittedName>
        <fullName evidence="1">Uncharacterized protein</fullName>
    </submittedName>
</protein>
<organism evidence="1 2">
    <name type="scientific">Paspalum notatum var. saurae</name>
    <dbReference type="NCBI Taxonomy" id="547442"/>
    <lineage>
        <taxon>Eukaryota</taxon>
        <taxon>Viridiplantae</taxon>
        <taxon>Streptophyta</taxon>
        <taxon>Embryophyta</taxon>
        <taxon>Tracheophyta</taxon>
        <taxon>Spermatophyta</taxon>
        <taxon>Magnoliopsida</taxon>
        <taxon>Liliopsida</taxon>
        <taxon>Poales</taxon>
        <taxon>Poaceae</taxon>
        <taxon>PACMAD clade</taxon>
        <taxon>Panicoideae</taxon>
        <taxon>Andropogonodae</taxon>
        <taxon>Paspaleae</taxon>
        <taxon>Paspalinae</taxon>
        <taxon>Paspalum</taxon>
    </lineage>
</organism>
<dbReference type="AlphaFoldDB" id="A0AAQ3U7L9"/>
<sequence>MVDNDHSRIGQAMKPQRTNSSCWKSRVVMGFVAGNDIVSDKSQQKSFLGTHWLRLWAKLQRNEDQAQVIVQGCRHLETVALQVFFRGTHWLRLWAKLQRNEDQAQVIVQGCRHLETVALQRI</sequence>
<dbReference type="Proteomes" id="UP001341281">
    <property type="component" value="Chromosome 07"/>
</dbReference>
<evidence type="ECO:0000313" key="2">
    <source>
        <dbReference type="Proteomes" id="UP001341281"/>
    </source>
</evidence>
<gene>
    <name evidence="1" type="ORF">U9M48_032361</name>
</gene>
<name>A0AAQ3U7L9_PASNO</name>
<accession>A0AAQ3U7L9</accession>
<reference evidence="1 2" key="1">
    <citation type="submission" date="2024-02" db="EMBL/GenBank/DDBJ databases">
        <title>High-quality chromosome-scale genome assembly of Pensacola bahiagrass (Paspalum notatum Flugge var. saurae).</title>
        <authorList>
            <person name="Vega J.M."/>
            <person name="Podio M."/>
            <person name="Orjuela J."/>
            <person name="Siena L.A."/>
            <person name="Pessino S.C."/>
            <person name="Combes M.C."/>
            <person name="Mariac C."/>
            <person name="Albertini E."/>
            <person name="Pupilli F."/>
            <person name="Ortiz J.P.A."/>
            <person name="Leblanc O."/>
        </authorList>
    </citation>
    <scope>NUCLEOTIDE SEQUENCE [LARGE SCALE GENOMIC DNA]</scope>
    <source>
        <strain evidence="1">R1</strain>
        <tissue evidence="1">Leaf</tissue>
    </source>
</reference>
<dbReference type="EMBL" id="CP144751">
    <property type="protein sequence ID" value="WVZ85432.1"/>
    <property type="molecule type" value="Genomic_DNA"/>
</dbReference>